<reference evidence="2 3" key="1">
    <citation type="journal article" date="2014" name="BMC Genomics">
        <title>Comparative genomics of the major fungal agents of human and animal Sporotrichosis: Sporothrix schenckii and Sporothrix brasiliensis.</title>
        <authorList>
            <person name="Teixeira M.M."/>
            <person name="de Almeida L.G."/>
            <person name="Kubitschek-Barreira P."/>
            <person name="Alves F.L."/>
            <person name="Kioshima E.S."/>
            <person name="Abadio A.K."/>
            <person name="Fernandes L."/>
            <person name="Derengowski L.S."/>
            <person name="Ferreira K.S."/>
            <person name="Souza R.C."/>
            <person name="Ruiz J.C."/>
            <person name="de Andrade N.C."/>
            <person name="Paes H.C."/>
            <person name="Nicola A.M."/>
            <person name="Albuquerque P."/>
            <person name="Gerber A.L."/>
            <person name="Martins V.P."/>
            <person name="Peconick L.D."/>
            <person name="Neto A.V."/>
            <person name="Chaucanez C.B."/>
            <person name="Silva P.A."/>
            <person name="Cunha O.L."/>
            <person name="de Oliveira F.F."/>
            <person name="dos Santos T.C."/>
            <person name="Barros A.L."/>
            <person name="Soares M.A."/>
            <person name="de Oliveira L.M."/>
            <person name="Marini M.M."/>
            <person name="Villalobos-Duno H."/>
            <person name="Cunha M.M."/>
            <person name="de Hoog S."/>
            <person name="da Silveira J.F."/>
            <person name="Henrissat B."/>
            <person name="Nino-Vega G.A."/>
            <person name="Cisalpino P.S."/>
            <person name="Mora-Montes H.M."/>
            <person name="Almeida S.R."/>
            <person name="Stajich J.E."/>
            <person name="Lopes-Bezerra L.M."/>
            <person name="Vasconcelos A.T."/>
            <person name="Felipe M.S."/>
        </authorList>
    </citation>
    <scope>NUCLEOTIDE SEQUENCE [LARGE SCALE GENOMIC DNA]</scope>
    <source>
        <strain evidence="2 3">1099-18</strain>
    </source>
</reference>
<sequence>MAASSASAVSGSNEALGGAGDKASVAPEAVHATTPTPRSGCPGTCTSSHCRVGCLCRIVVRCLFPCRQPHAVADVGKAV</sequence>
<evidence type="ECO:0000313" key="2">
    <source>
        <dbReference type="EMBL" id="KJR85065.1"/>
    </source>
</evidence>
<evidence type="ECO:0000313" key="3">
    <source>
        <dbReference type="Proteomes" id="UP000033710"/>
    </source>
</evidence>
<feature type="compositionally biased region" description="Low complexity" evidence="1">
    <location>
        <begin position="1"/>
        <end position="15"/>
    </location>
</feature>
<dbReference type="VEuPathDB" id="FungiDB:SPSK_10183"/>
<protein>
    <submittedName>
        <fullName evidence="2">Uncharacterized protein</fullName>
    </submittedName>
</protein>
<dbReference type="GeneID" id="27672010"/>
<gene>
    <name evidence="2" type="ORF">SPSK_10183</name>
</gene>
<reference evidence="2 3" key="2">
    <citation type="journal article" date="2015" name="Eukaryot. Cell">
        <title>Asexual propagation of a virulent clone complex in a human and feline outbreak of sporotrichosis.</title>
        <authorList>
            <person name="Teixeira Mde M."/>
            <person name="Rodrigues A.M."/>
            <person name="Tsui C.K."/>
            <person name="de Almeida L.G."/>
            <person name="Van Diepeningen A.D."/>
            <person name="van den Ende B.G."/>
            <person name="Fernandes G.F."/>
            <person name="Kano R."/>
            <person name="Hamelin R.C."/>
            <person name="Lopes-Bezerra L.M."/>
            <person name="Vasconcelos A.T."/>
            <person name="de Hoog S."/>
            <person name="de Camargo Z.P."/>
            <person name="Felipe M.S."/>
        </authorList>
    </citation>
    <scope>NUCLEOTIDE SEQUENCE [LARGE SCALE GENOMIC DNA]</scope>
    <source>
        <strain evidence="2 3">1099-18</strain>
    </source>
</reference>
<organism evidence="2 3">
    <name type="scientific">Sporothrix schenckii 1099-18</name>
    <dbReference type="NCBI Taxonomy" id="1397361"/>
    <lineage>
        <taxon>Eukaryota</taxon>
        <taxon>Fungi</taxon>
        <taxon>Dikarya</taxon>
        <taxon>Ascomycota</taxon>
        <taxon>Pezizomycotina</taxon>
        <taxon>Sordariomycetes</taxon>
        <taxon>Sordariomycetidae</taxon>
        <taxon>Ophiostomatales</taxon>
        <taxon>Ophiostomataceae</taxon>
        <taxon>Sporothrix</taxon>
    </lineage>
</organism>
<dbReference type="RefSeq" id="XP_016587741.1">
    <property type="nucleotide sequence ID" value="XM_016736733.1"/>
</dbReference>
<proteinExistence type="predicted"/>
<evidence type="ECO:0000256" key="1">
    <source>
        <dbReference type="SAM" id="MobiDB-lite"/>
    </source>
</evidence>
<dbReference type="Proteomes" id="UP000033710">
    <property type="component" value="Unassembled WGS sequence"/>
</dbReference>
<dbReference type="EMBL" id="AXCR01000007">
    <property type="protein sequence ID" value="KJR85065.1"/>
    <property type="molecule type" value="Genomic_DNA"/>
</dbReference>
<dbReference type="AlphaFoldDB" id="A0A0F2M8D0"/>
<accession>A0A0F2M8D0</accession>
<dbReference type="KEGG" id="ssck:SPSK_10183"/>
<feature type="region of interest" description="Disordered" evidence="1">
    <location>
        <begin position="1"/>
        <end position="43"/>
    </location>
</feature>
<comment type="caution">
    <text evidence="2">The sequence shown here is derived from an EMBL/GenBank/DDBJ whole genome shotgun (WGS) entry which is preliminary data.</text>
</comment>
<name>A0A0F2M8D0_SPOSC</name>